<reference evidence="2" key="1">
    <citation type="journal article" date="2022" name="Mol. Ecol. Resour.">
        <title>The genomes of chicory, endive, great burdock and yacon provide insights into Asteraceae palaeo-polyploidization history and plant inulin production.</title>
        <authorList>
            <person name="Fan W."/>
            <person name="Wang S."/>
            <person name="Wang H."/>
            <person name="Wang A."/>
            <person name="Jiang F."/>
            <person name="Liu H."/>
            <person name="Zhao H."/>
            <person name="Xu D."/>
            <person name="Zhang Y."/>
        </authorList>
    </citation>
    <scope>NUCLEOTIDE SEQUENCE [LARGE SCALE GENOMIC DNA]</scope>
    <source>
        <strain evidence="2">cv. Niubang</strain>
    </source>
</reference>
<evidence type="ECO:0000313" key="2">
    <source>
        <dbReference type="Proteomes" id="UP001055879"/>
    </source>
</evidence>
<keyword evidence="2" id="KW-1185">Reference proteome</keyword>
<sequence length="86" mass="9764">MIDKRKLDLNVGVFIENCAAYGTQVEYCTKRAVKFYWRFDFSWPCSLQKGKTPLLPVASLQTLAKEKRASSRRCSSSPATCGFHIL</sequence>
<dbReference type="Proteomes" id="UP001055879">
    <property type="component" value="Linkage Group LG01"/>
</dbReference>
<accession>A0ACB9FLQ5</accession>
<organism evidence="1 2">
    <name type="scientific">Arctium lappa</name>
    <name type="common">Greater burdock</name>
    <name type="synonym">Lappa major</name>
    <dbReference type="NCBI Taxonomy" id="4217"/>
    <lineage>
        <taxon>Eukaryota</taxon>
        <taxon>Viridiplantae</taxon>
        <taxon>Streptophyta</taxon>
        <taxon>Embryophyta</taxon>
        <taxon>Tracheophyta</taxon>
        <taxon>Spermatophyta</taxon>
        <taxon>Magnoliopsida</taxon>
        <taxon>eudicotyledons</taxon>
        <taxon>Gunneridae</taxon>
        <taxon>Pentapetalae</taxon>
        <taxon>asterids</taxon>
        <taxon>campanulids</taxon>
        <taxon>Asterales</taxon>
        <taxon>Asteraceae</taxon>
        <taxon>Carduoideae</taxon>
        <taxon>Cardueae</taxon>
        <taxon>Arctiinae</taxon>
        <taxon>Arctium</taxon>
    </lineage>
</organism>
<comment type="caution">
    <text evidence="1">The sequence shown here is derived from an EMBL/GenBank/DDBJ whole genome shotgun (WGS) entry which is preliminary data.</text>
</comment>
<protein>
    <submittedName>
        <fullName evidence="1">Uncharacterized protein</fullName>
    </submittedName>
</protein>
<proteinExistence type="predicted"/>
<dbReference type="EMBL" id="CM042047">
    <property type="protein sequence ID" value="KAI3772027.1"/>
    <property type="molecule type" value="Genomic_DNA"/>
</dbReference>
<evidence type="ECO:0000313" key="1">
    <source>
        <dbReference type="EMBL" id="KAI3772027.1"/>
    </source>
</evidence>
<reference evidence="1 2" key="2">
    <citation type="journal article" date="2022" name="Mol. Ecol. Resour.">
        <title>The genomes of chicory, endive, great burdock and yacon provide insights into Asteraceae paleo-polyploidization history and plant inulin production.</title>
        <authorList>
            <person name="Fan W."/>
            <person name="Wang S."/>
            <person name="Wang H."/>
            <person name="Wang A."/>
            <person name="Jiang F."/>
            <person name="Liu H."/>
            <person name="Zhao H."/>
            <person name="Xu D."/>
            <person name="Zhang Y."/>
        </authorList>
    </citation>
    <scope>NUCLEOTIDE SEQUENCE [LARGE SCALE GENOMIC DNA]</scope>
    <source>
        <strain evidence="2">cv. Niubang</strain>
    </source>
</reference>
<gene>
    <name evidence="1" type="ORF">L6452_03201</name>
</gene>
<name>A0ACB9FLQ5_ARCLA</name>